<dbReference type="PROSITE" id="PS50885">
    <property type="entry name" value="HAMP"/>
    <property type="match status" value="1"/>
</dbReference>
<evidence type="ECO:0000256" key="2">
    <source>
        <dbReference type="ARBA" id="ARBA00029447"/>
    </source>
</evidence>
<name>A0ABT3R657_9HYPH</name>
<dbReference type="Gene3D" id="1.10.287.950">
    <property type="entry name" value="Methyl-accepting chemotaxis protein"/>
    <property type="match status" value="1"/>
</dbReference>
<organism evidence="7 8">
    <name type="scientific">Roseibium salinum</name>
    <dbReference type="NCBI Taxonomy" id="1604349"/>
    <lineage>
        <taxon>Bacteria</taxon>
        <taxon>Pseudomonadati</taxon>
        <taxon>Pseudomonadota</taxon>
        <taxon>Alphaproteobacteria</taxon>
        <taxon>Hyphomicrobiales</taxon>
        <taxon>Stappiaceae</taxon>
        <taxon>Roseibium</taxon>
    </lineage>
</organism>
<dbReference type="RefSeq" id="WP_265964984.1">
    <property type="nucleotide sequence ID" value="NZ_JAPEVI010000003.1"/>
</dbReference>
<dbReference type="Pfam" id="PF00015">
    <property type="entry name" value="MCPsignal"/>
    <property type="match status" value="1"/>
</dbReference>
<dbReference type="Proteomes" id="UP001300261">
    <property type="component" value="Unassembled WGS sequence"/>
</dbReference>
<comment type="caution">
    <text evidence="7">The sequence shown here is derived from an EMBL/GenBank/DDBJ whole genome shotgun (WGS) entry which is preliminary data.</text>
</comment>
<evidence type="ECO:0000256" key="1">
    <source>
        <dbReference type="ARBA" id="ARBA00023224"/>
    </source>
</evidence>
<proteinExistence type="inferred from homology"/>
<dbReference type="PROSITE" id="PS50111">
    <property type="entry name" value="CHEMOTAXIS_TRANSDUC_2"/>
    <property type="match status" value="1"/>
</dbReference>
<evidence type="ECO:0000259" key="6">
    <source>
        <dbReference type="PROSITE" id="PS50885"/>
    </source>
</evidence>
<dbReference type="InterPro" id="IPR004089">
    <property type="entry name" value="MCPsignal_dom"/>
</dbReference>
<gene>
    <name evidence="7" type="ORF">ON753_20600</name>
</gene>
<dbReference type="SMART" id="SM00304">
    <property type="entry name" value="HAMP"/>
    <property type="match status" value="1"/>
</dbReference>
<protein>
    <submittedName>
        <fullName evidence="7">Methyl-accepting chemotaxis protein</fullName>
    </submittedName>
</protein>
<dbReference type="Pfam" id="PF00672">
    <property type="entry name" value="HAMP"/>
    <property type="match status" value="1"/>
</dbReference>
<evidence type="ECO:0000256" key="3">
    <source>
        <dbReference type="PROSITE-ProRule" id="PRU00284"/>
    </source>
</evidence>
<keyword evidence="4" id="KW-1133">Transmembrane helix</keyword>
<dbReference type="PANTHER" id="PTHR32089">
    <property type="entry name" value="METHYL-ACCEPTING CHEMOTAXIS PROTEIN MCPB"/>
    <property type="match status" value="1"/>
</dbReference>
<evidence type="ECO:0000313" key="8">
    <source>
        <dbReference type="Proteomes" id="UP001300261"/>
    </source>
</evidence>
<feature type="transmembrane region" description="Helical" evidence="4">
    <location>
        <begin position="334"/>
        <end position="354"/>
    </location>
</feature>
<dbReference type="InterPro" id="IPR003660">
    <property type="entry name" value="HAMP_dom"/>
</dbReference>
<keyword evidence="8" id="KW-1185">Reference proteome</keyword>
<dbReference type="EMBL" id="JAPEVI010000003">
    <property type="protein sequence ID" value="MCX2724740.1"/>
    <property type="molecule type" value="Genomic_DNA"/>
</dbReference>
<feature type="domain" description="Methyl-accepting transducer" evidence="5">
    <location>
        <begin position="459"/>
        <end position="688"/>
    </location>
</feature>
<dbReference type="PANTHER" id="PTHR32089:SF112">
    <property type="entry name" value="LYSOZYME-LIKE PROTEIN-RELATED"/>
    <property type="match status" value="1"/>
</dbReference>
<evidence type="ECO:0000259" key="5">
    <source>
        <dbReference type="PROSITE" id="PS50111"/>
    </source>
</evidence>
<evidence type="ECO:0000256" key="4">
    <source>
        <dbReference type="SAM" id="Phobius"/>
    </source>
</evidence>
<dbReference type="SUPFAM" id="SSF58104">
    <property type="entry name" value="Methyl-accepting chemotaxis protein (MCP) signaling domain"/>
    <property type="match status" value="1"/>
</dbReference>
<sequence>MKLRIAHKLVAMLLVFSLAPAATVFLFYKLEEGEFRSAFRDPVEQLAVSIGDVIDRNLFERYGDVQAFALNTSVKDTANWGSSAADNPLIRSMNGYTTGYGIYRLMLVFDLDGNIVAANTVTADGKPLDTASLLGRNFAAESWFTSARDGKFLKGGNGLTGTAVEQPSRIDIVGALYKDDGYVIPFSAPIFGADGNPVGVWVNFADFGLVEEIVQSFYTGLANDGKAGTEITVLDPDGRIIVDYDPLGQGWTEYHRDPAVIGEFNLADKVEAAQMAVSGETGGMDSIHARKQIEQAAGYAHTDGAYGYPGLAWSVLVRIPTSEAYAMVDKVGRVMMIVIAFAVVSVAGLGMLVGKMAAKPIQKMTAAMTELAEGNQEVLDAIEIPSPDRSDELGEMAGAVQVFKDNAIERFRLRTEREAELQAQVVRQKRIEELITSFRGAVREVLEVVASNTGQMKATAESLLDLANETSSQANNVSAASEQASANVQSVASASEEMNSSINEIARQISQTKETVERANSATSETNVKIGGLAESAVKIGEVISLIQDIAEQTNLLALNATIEAARAGEAGKGFAVVAAEVKELATQTSKATDSISAQIAGIQAETESAVQAIGIITGTMQEILGATEAIAASVEEQSAATSEISENVQQAATGASEVSANITGVSSSAVESQNSAEQMLVATRDVAATAERMRQVVDEFLNEVTAA</sequence>
<evidence type="ECO:0000313" key="7">
    <source>
        <dbReference type="EMBL" id="MCX2724740.1"/>
    </source>
</evidence>
<keyword evidence="4" id="KW-0812">Transmembrane</keyword>
<dbReference type="CDD" id="cd11386">
    <property type="entry name" value="MCP_signal"/>
    <property type="match status" value="1"/>
</dbReference>
<accession>A0ABT3R657</accession>
<reference evidence="7 8" key="1">
    <citation type="journal article" date="2016" name="Int. J. Syst. Evol. Microbiol.">
        <title>Labrenzia salina sp. nov., isolated from the rhizosphere of the halophyte Arthrocnemum macrostachyum.</title>
        <authorList>
            <person name="Camacho M."/>
            <person name="Redondo-Gomez S."/>
            <person name="Rodriguez-Llorente I."/>
            <person name="Rohde M."/>
            <person name="Sproer C."/>
            <person name="Schumann P."/>
            <person name="Klenk H.P."/>
            <person name="Montero-Calasanz M.D.C."/>
        </authorList>
    </citation>
    <scope>NUCLEOTIDE SEQUENCE [LARGE SCALE GENOMIC DNA]</scope>
    <source>
        <strain evidence="7 8">DSM 29163</strain>
    </source>
</reference>
<dbReference type="Gene3D" id="3.30.450.20">
    <property type="entry name" value="PAS domain"/>
    <property type="match status" value="1"/>
</dbReference>
<keyword evidence="4" id="KW-0472">Membrane</keyword>
<dbReference type="CDD" id="cd06225">
    <property type="entry name" value="HAMP"/>
    <property type="match status" value="1"/>
</dbReference>
<feature type="domain" description="HAMP" evidence="6">
    <location>
        <begin position="355"/>
        <end position="412"/>
    </location>
</feature>
<dbReference type="SMART" id="SM00283">
    <property type="entry name" value="MA"/>
    <property type="match status" value="1"/>
</dbReference>
<keyword evidence="1 3" id="KW-0807">Transducer</keyword>
<comment type="similarity">
    <text evidence="2">Belongs to the methyl-accepting chemotaxis (MCP) protein family.</text>
</comment>
<dbReference type="Gene3D" id="6.10.340.10">
    <property type="match status" value="1"/>
</dbReference>